<accession>A0A8C2X6B6</accession>
<dbReference type="SUPFAM" id="SSF52833">
    <property type="entry name" value="Thioredoxin-like"/>
    <property type="match status" value="1"/>
</dbReference>
<dbReference type="InterPro" id="IPR036249">
    <property type="entry name" value="Thioredoxin-like_sf"/>
</dbReference>
<sequence length="38" mass="4147">MGEKQISPYSAKTLNGSHTVNLSDFKGKSVLFINVATY</sequence>
<evidence type="ECO:0008006" key="3">
    <source>
        <dbReference type="Google" id="ProtNLM"/>
    </source>
</evidence>
<dbReference type="GeneTree" id="ENSGT01120000273195"/>
<evidence type="ECO:0000313" key="1">
    <source>
        <dbReference type="Ensembl" id="ENSCLMP00005012059.1"/>
    </source>
</evidence>
<dbReference type="Proteomes" id="UP000694565">
    <property type="component" value="Unplaced"/>
</dbReference>
<reference evidence="1" key="2">
    <citation type="submission" date="2025-09" db="UniProtKB">
        <authorList>
            <consortium name="Ensembl"/>
        </authorList>
    </citation>
    <scope>IDENTIFICATION</scope>
</reference>
<evidence type="ECO:0000313" key="2">
    <source>
        <dbReference type="Proteomes" id="UP000694565"/>
    </source>
</evidence>
<dbReference type="Gene3D" id="3.40.30.10">
    <property type="entry name" value="Glutaredoxin"/>
    <property type="match status" value="1"/>
</dbReference>
<keyword evidence="2" id="KW-1185">Reference proteome</keyword>
<protein>
    <recommendedName>
        <fullName evidence="3">Glutathione peroxidase</fullName>
    </recommendedName>
</protein>
<dbReference type="Ensembl" id="ENSCLMT00005012936.1">
    <property type="protein sequence ID" value="ENSCLMP00005012059.1"/>
    <property type="gene ID" value="ENSCLMG00005006482.1"/>
</dbReference>
<name>A0A8C2X6B6_CYCLU</name>
<proteinExistence type="predicted"/>
<organism evidence="1 2">
    <name type="scientific">Cyclopterus lumpus</name>
    <name type="common">Lumpsucker</name>
    <dbReference type="NCBI Taxonomy" id="8103"/>
    <lineage>
        <taxon>Eukaryota</taxon>
        <taxon>Metazoa</taxon>
        <taxon>Chordata</taxon>
        <taxon>Craniata</taxon>
        <taxon>Vertebrata</taxon>
        <taxon>Euteleostomi</taxon>
        <taxon>Actinopterygii</taxon>
        <taxon>Neopterygii</taxon>
        <taxon>Teleostei</taxon>
        <taxon>Neoteleostei</taxon>
        <taxon>Acanthomorphata</taxon>
        <taxon>Eupercaria</taxon>
        <taxon>Perciformes</taxon>
        <taxon>Cottioidei</taxon>
        <taxon>Cottales</taxon>
        <taxon>Cyclopteridae</taxon>
        <taxon>Cyclopterus</taxon>
    </lineage>
</organism>
<dbReference type="AlphaFoldDB" id="A0A8C2X6B6"/>
<reference evidence="1" key="1">
    <citation type="submission" date="2025-08" db="UniProtKB">
        <authorList>
            <consortium name="Ensembl"/>
        </authorList>
    </citation>
    <scope>IDENTIFICATION</scope>
</reference>